<dbReference type="PANTHER" id="PTHR43792">
    <property type="entry name" value="GNAT FAMILY, PUTATIVE (AFU_ORTHOLOGUE AFUA_3G00765)-RELATED-RELATED"/>
    <property type="match status" value="1"/>
</dbReference>
<evidence type="ECO:0000313" key="3">
    <source>
        <dbReference type="Proteomes" id="UP000824044"/>
    </source>
</evidence>
<gene>
    <name evidence="2" type="ORF">H9812_06010</name>
</gene>
<dbReference type="SUPFAM" id="SSF55729">
    <property type="entry name" value="Acyl-CoA N-acyltransferases (Nat)"/>
    <property type="match status" value="1"/>
</dbReference>
<sequence length="191" mass="21733">MNQLGSRVLTTQRLILRPFRATDAEQAFSGWMSDPAVTKYLTWERHESIFLTRQLLAAWEQEAKLLTTYHWAIVWRETGVVIGDISVPTADMRSQWAEVAYCLSRAFWGRGIMTEALSAVIDFLIGKVGFLRIEAKHATENVASGRVMEKCGMQLEGVLRKGHRLLSTGELVDIAIRAILREEWEARKAQQ</sequence>
<dbReference type="Gene3D" id="3.40.630.30">
    <property type="match status" value="1"/>
</dbReference>
<dbReference type="EMBL" id="DXBS01000114">
    <property type="protein sequence ID" value="HIZ25006.1"/>
    <property type="molecule type" value="Genomic_DNA"/>
</dbReference>
<dbReference type="InterPro" id="IPR016181">
    <property type="entry name" value="Acyl_CoA_acyltransferase"/>
</dbReference>
<name>A0A9D2IVR4_9FIRM</name>
<dbReference type="Pfam" id="PF13302">
    <property type="entry name" value="Acetyltransf_3"/>
    <property type="match status" value="1"/>
</dbReference>
<accession>A0A9D2IVR4</accession>
<organism evidence="2 3">
    <name type="scientific">Candidatus Gallimonas intestinigallinarum</name>
    <dbReference type="NCBI Taxonomy" id="2838604"/>
    <lineage>
        <taxon>Bacteria</taxon>
        <taxon>Bacillati</taxon>
        <taxon>Bacillota</taxon>
        <taxon>Clostridia</taxon>
        <taxon>Candidatus Gallimonas</taxon>
    </lineage>
</organism>
<dbReference type="InterPro" id="IPR000182">
    <property type="entry name" value="GNAT_dom"/>
</dbReference>
<dbReference type="PANTHER" id="PTHR43792:SF1">
    <property type="entry name" value="N-ACETYLTRANSFERASE DOMAIN-CONTAINING PROTEIN"/>
    <property type="match status" value="1"/>
</dbReference>
<reference evidence="2" key="2">
    <citation type="submission" date="2021-04" db="EMBL/GenBank/DDBJ databases">
        <authorList>
            <person name="Gilroy R."/>
        </authorList>
    </citation>
    <scope>NUCLEOTIDE SEQUENCE</scope>
    <source>
        <strain evidence="2">CHK33-5263</strain>
    </source>
</reference>
<dbReference type="Proteomes" id="UP000824044">
    <property type="component" value="Unassembled WGS sequence"/>
</dbReference>
<comment type="caution">
    <text evidence="2">The sequence shown here is derived from an EMBL/GenBank/DDBJ whole genome shotgun (WGS) entry which is preliminary data.</text>
</comment>
<dbReference type="InterPro" id="IPR051531">
    <property type="entry name" value="N-acetyltransferase"/>
</dbReference>
<evidence type="ECO:0000259" key="1">
    <source>
        <dbReference type="PROSITE" id="PS51186"/>
    </source>
</evidence>
<dbReference type="PROSITE" id="PS51186">
    <property type="entry name" value="GNAT"/>
    <property type="match status" value="1"/>
</dbReference>
<dbReference type="GO" id="GO:0016747">
    <property type="term" value="F:acyltransferase activity, transferring groups other than amino-acyl groups"/>
    <property type="evidence" value="ECO:0007669"/>
    <property type="project" value="InterPro"/>
</dbReference>
<feature type="domain" description="N-acetyltransferase" evidence="1">
    <location>
        <begin position="14"/>
        <end position="183"/>
    </location>
</feature>
<dbReference type="AlphaFoldDB" id="A0A9D2IVR4"/>
<protein>
    <submittedName>
        <fullName evidence="2">GNAT family N-acetyltransferase</fullName>
    </submittedName>
</protein>
<evidence type="ECO:0000313" key="2">
    <source>
        <dbReference type="EMBL" id="HIZ25006.1"/>
    </source>
</evidence>
<proteinExistence type="predicted"/>
<reference evidence="2" key="1">
    <citation type="journal article" date="2021" name="PeerJ">
        <title>Extensive microbial diversity within the chicken gut microbiome revealed by metagenomics and culture.</title>
        <authorList>
            <person name="Gilroy R."/>
            <person name="Ravi A."/>
            <person name="Getino M."/>
            <person name="Pursley I."/>
            <person name="Horton D.L."/>
            <person name="Alikhan N.F."/>
            <person name="Baker D."/>
            <person name="Gharbi K."/>
            <person name="Hall N."/>
            <person name="Watson M."/>
            <person name="Adriaenssens E.M."/>
            <person name="Foster-Nyarko E."/>
            <person name="Jarju S."/>
            <person name="Secka A."/>
            <person name="Antonio M."/>
            <person name="Oren A."/>
            <person name="Chaudhuri R.R."/>
            <person name="La Ragione R."/>
            <person name="Hildebrand F."/>
            <person name="Pallen M.J."/>
        </authorList>
    </citation>
    <scope>NUCLEOTIDE SEQUENCE</scope>
    <source>
        <strain evidence="2">CHK33-5263</strain>
    </source>
</reference>